<proteinExistence type="predicted"/>
<keyword evidence="4" id="KW-1185">Reference proteome</keyword>
<dbReference type="PANTHER" id="PTHR21240:SF28">
    <property type="entry name" value="ISO-OROTATE DECARBOXYLASE (EUROFUNG)"/>
    <property type="match status" value="1"/>
</dbReference>
<dbReference type="EMBL" id="CAJRAF010000002">
    <property type="protein sequence ID" value="CAG5000862.1"/>
    <property type="molecule type" value="Genomic_DNA"/>
</dbReference>
<dbReference type="AlphaFoldDB" id="A0A916JB09"/>
<dbReference type="InterPro" id="IPR032465">
    <property type="entry name" value="ACMSD"/>
</dbReference>
<evidence type="ECO:0000256" key="1">
    <source>
        <dbReference type="ARBA" id="ARBA00023239"/>
    </source>
</evidence>
<evidence type="ECO:0000313" key="4">
    <source>
        <dbReference type="Proteomes" id="UP000680038"/>
    </source>
</evidence>
<keyword evidence="1" id="KW-0456">Lyase</keyword>
<reference evidence="3" key="1">
    <citation type="submission" date="2021-04" db="EMBL/GenBank/DDBJ databases">
        <authorList>
            <person name="Rodrigo-Torres L."/>
            <person name="Arahal R. D."/>
            <person name="Lucena T."/>
        </authorList>
    </citation>
    <scope>NUCLEOTIDE SEQUENCE</scope>
    <source>
        <strain evidence="3">CECT 9275</strain>
    </source>
</reference>
<feature type="domain" description="Amidohydrolase-related" evidence="2">
    <location>
        <begin position="95"/>
        <end position="344"/>
    </location>
</feature>
<organism evidence="3 4">
    <name type="scientific">Dyadobacter helix</name>
    <dbReference type="NCBI Taxonomy" id="2822344"/>
    <lineage>
        <taxon>Bacteria</taxon>
        <taxon>Pseudomonadati</taxon>
        <taxon>Bacteroidota</taxon>
        <taxon>Cytophagia</taxon>
        <taxon>Cytophagales</taxon>
        <taxon>Spirosomataceae</taxon>
        <taxon>Dyadobacter</taxon>
    </lineage>
</organism>
<comment type="caution">
    <text evidence="3">The sequence shown here is derived from an EMBL/GenBank/DDBJ whole genome shotgun (WGS) entry which is preliminary data.</text>
</comment>
<dbReference type="Pfam" id="PF04909">
    <property type="entry name" value="Amidohydro_2"/>
    <property type="match status" value="1"/>
</dbReference>
<dbReference type="InterPro" id="IPR006680">
    <property type="entry name" value="Amidohydro-rel"/>
</dbReference>
<dbReference type="GO" id="GO:0016787">
    <property type="term" value="F:hydrolase activity"/>
    <property type="evidence" value="ECO:0007669"/>
    <property type="project" value="InterPro"/>
</dbReference>
<dbReference type="SUPFAM" id="SSF51556">
    <property type="entry name" value="Metallo-dependent hydrolases"/>
    <property type="match status" value="1"/>
</dbReference>
<evidence type="ECO:0000259" key="2">
    <source>
        <dbReference type="Pfam" id="PF04909"/>
    </source>
</evidence>
<dbReference type="GO" id="GO:0005737">
    <property type="term" value="C:cytoplasm"/>
    <property type="evidence" value="ECO:0007669"/>
    <property type="project" value="TreeGrafter"/>
</dbReference>
<accession>A0A916JB09</accession>
<dbReference type="PANTHER" id="PTHR21240">
    <property type="entry name" value="2-AMINO-3-CARBOXYLMUCONATE-6-SEMIALDEHYDE DECARBOXYLASE"/>
    <property type="match status" value="1"/>
</dbReference>
<gene>
    <name evidence="3" type="ORF">DYBT9275_02547</name>
</gene>
<dbReference type="InterPro" id="IPR032466">
    <property type="entry name" value="Metal_Hydrolase"/>
</dbReference>
<sequence>MQNCNETRNSEYYSQEDYPIVEKYDSHVHINSFNPAFLDFAAKNNFRLLSLNVAAPEYVPIEIQQDFAVEHLKKHADRFAYTTSFHIENIGDSSWQERTIGYLRESFARGACGVKVWKNIGMEYKDGKGTFVMIDDPRLDPIWDFIEKNNKTLVGHLGEPKNCWLPLEKMTVKNDREYFAGHPEYHMFLHPEFPSYEKQIEARDNMLAKHPRLRFNGAHLASLEWSLDELAKRLDKFPNMVVDMAERISHIQYQTVQDHQKVYDFFIKYQDRVLYSTDLVFDDSQAPEDFLKHADETWKSHWAFFTSDQVMKAPEVSEKFEALHLPRVVIDKLYRKNAEKWFPLTLTQ</sequence>
<name>A0A916JB09_9BACT</name>
<evidence type="ECO:0000313" key="3">
    <source>
        <dbReference type="EMBL" id="CAG5000862.1"/>
    </source>
</evidence>
<dbReference type="Proteomes" id="UP000680038">
    <property type="component" value="Unassembled WGS sequence"/>
</dbReference>
<dbReference type="GO" id="GO:0019748">
    <property type="term" value="P:secondary metabolic process"/>
    <property type="evidence" value="ECO:0007669"/>
    <property type="project" value="TreeGrafter"/>
</dbReference>
<dbReference type="GO" id="GO:0016831">
    <property type="term" value="F:carboxy-lyase activity"/>
    <property type="evidence" value="ECO:0007669"/>
    <property type="project" value="InterPro"/>
</dbReference>
<dbReference type="Gene3D" id="3.20.20.140">
    <property type="entry name" value="Metal-dependent hydrolases"/>
    <property type="match status" value="1"/>
</dbReference>
<protein>
    <recommendedName>
        <fullName evidence="2">Amidohydrolase-related domain-containing protein</fullName>
    </recommendedName>
</protein>